<dbReference type="InterPro" id="IPR019190">
    <property type="entry name" value="EXOV"/>
</dbReference>
<accession>A0A7M4ENG0</accession>
<dbReference type="Ensembl" id="ENSCPRT00005014687.1">
    <property type="protein sequence ID" value="ENSCPRP00005012476.1"/>
    <property type="gene ID" value="ENSCPRG00005008854.1"/>
</dbReference>
<comment type="similarity">
    <text evidence="5">Belongs to the EXO5 family.</text>
</comment>
<dbReference type="RefSeq" id="XP_019401106.1">
    <property type="nucleotide sequence ID" value="XM_019545561.1"/>
</dbReference>
<dbReference type="GO" id="GO:0045145">
    <property type="term" value="F:single-stranded DNA 5'-3' DNA exonuclease activity"/>
    <property type="evidence" value="ECO:0007669"/>
    <property type="project" value="Ensembl"/>
</dbReference>
<comment type="cofactor">
    <cofactor evidence="2">
        <name>[4Fe-4S] cluster</name>
        <dbReference type="ChEBI" id="CHEBI:49883"/>
    </cofactor>
</comment>
<keyword evidence="16" id="KW-0238">DNA-binding</keyword>
<dbReference type="Proteomes" id="UP000594220">
    <property type="component" value="Unplaced"/>
</dbReference>
<feature type="region of interest" description="Disordered" evidence="20">
    <location>
        <begin position="1"/>
        <end position="45"/>
    </location>
</feature>
<evidence type="ECO:0000256" key="9">
    <source>
        <dbReference type="ARBA" id="ARBA00022723"/>
    </source>
</evidence>
<gene>
    <name evidence="21" type="primary">EXO5</name>
</gene>
<comment type="cofactor">
    <cofactor evidence="1">
        <name>Mg(2+)</name>
        <dbReference type="ChEBI" id="CHEBI:18420"/>
    </cofactor>
</comment>
<dbReference type="Gene3D" id="3.90.320.10">
    <property type="match status" value="1"/>
</dbReference>
<evidence type="ECO:0000256" key="3">
    <source>
        <dbReference type="ARBA" id="ARBA00004123"/>
    </source>
</evidence>
<dbReference type="GO" id="GO:0005654">
    <property type="term" value="C:nucleoplasm"/>
    <property type="evidence" value="ECO:0007669"/>
    <property type="project" value="Ensembl"/>
</dbReference>
<evidence type="ECO:0000256" key="1">
    <source>
        <dbReference type="ARBA" id="ARBA00001946"/>
    </source>
</evidence>
<evidence type="ECO:0000256" key="10">
    <source>
        <dbReference type="ARBA" id="ARBA00022763"/>
    </source>
</evidence>
<dbReference type="CTD" id="64789"/>
<reference evidence="21" key="1">
    <citation type="submission" date="2025-08" db="UniProtKB">
        <authorList>
            <consortium name="Ensembl"/>
        </authorList>
    </citation>
    <scope>IDENTIFICATION</scope>
</reference>
<dbReference type="PANTHER" id="PTHR14464:SF4">
    <property type="entry name" value="EXONUCLEASE V"/>
    <property type="match status" value="1"/>
</dbReference>
<evidence type="ECO:0000256" key="19">
    <source>
        <dbReference type="ARBA" id="ARBA00070137"/>
    </source>
</evidence>
<keyword evidence="22" id="KW-1185">Reference proteome</keyword>
<evidence type="ECO:0000256" key="2">
    <source>
        <dbReference type="ARBA" id="ARBA00001966"/>
    </source>
</evidence>
<keyword evidence="12" id="KW-0269">Exonuclease</keyword>
<keyword evidence="14" id="KW-0408">Iron</keyword>
<evidence type="ECO:0000256" key="14">
    <source>
        <dbReference type="ARBA" id="ARBA00023004"/>
    </source>
</evidence>
<evidence type="ECO:0000256" key="17">
    <source>
        <dbReference type="ARBA" id="ARBA00023204"/>
    </source>
</evidence>
<dbReference type="FunFam" id="3.90.320.10:FF:000004">
    <property type="entry name" value="Probable exonuclease V"/>
    <property type="match status" value="1"/>
</dbReference>
<keyword evidence="8" id="KW-0540">Nuclease</keyword>
<keyword evidence="15" id="KW-0411">Iron-sulfur</keyword>
<dbReference type="GeneID" id="109317091"/>
<evidence type="ECO:0000256" key="7">
    <source>
        <dbReference type="ARBA" id="ARBA00022490"/>
    </source>
</evidence>
<sequence>MAGAEADAAGFSDLSDSELLQAEEPREAEEPRSARGPDGAGKRKRAQRPLDRCALRYLCVTGLAGQSWCEQQMVFGMEQPRPLAPETAALLDTGKSIHLARELEVHDLVKIPTTSREDCWAIKILNLLSVIPVLQAGGHVRELPVFGVIEGVFVSGIIDELCYNTKGELELNELKTRSRPFMPGKAQRKKDHFQVSLYKYIFDTMVQGQLKPDVFTNHIHLRPEQLLGCQLRKHAQKIGFMITSFGDLLELMHLNLMFSDIPGIDCLKIEYSHQESSVPLGTEVVPYEEATVKEKAQYYLAYWKGQREVRGVDIEEAWKCQSCGYSEICNWRKKRAEGLEKRNEPKKSK</sequence>
<name>A0A7M4ENG0_CROPO</name>
<dbReference type="OrthoDB" id="354769at2759"/>
<evidence type="ECO:0000313" key="21">
    <source>
        <dbReference type="Ensembl" id="ENSCPRP00005012476.1"/>
    </source>
</evidence>
<protein>
    <recommendedName>
        <fullName evidence="19">Exonuclease V</fullName>
    </recommendedName>
</protein>
<dbReference type="OMA" id="CPDKPLG"/>
<keyword evidence="11" id="KW-0378">Hydrolase</keyword>
<evidence type="ECO:0000256" key="16">
    <source>
        <dbReference type="ARBA" id="ARBA00023125"/>
    </source>
</evidence>
<dbReference type="GO" id="GO:0003677">
    <property type="term" value="F:DNA binding"/>
    <property type="evidence" value="ECO:0007669"/>
    <property type="project" value="UniProtKB-KW"/>
</dbReference>
<feature type="compositionally biased region" description="Basic and acidic residues" evidence="20">
    <location>
        <begin position="23"/>
        <end position="35"/>
    </location>
</feature>
<evidence type="ECO:0000256" key="6">
    <source>
        <dbReference type="ARBA" id="ARBA00022485"/>
    </source>
</evidence>
<evidence type="ECO:0000256" key="8">
    <source>
        <dbReference type="ARBA" id="ARBA00022722"/>
    </source>
</evidence>
<dbReference type="GO" id="GO:0046872">
    <property type="term" value="F:metal ion binding"/>
    <property type="evidence" value="ECO:0007669"/>
    <property type="project" value="UniProtKB-KW"/>
</dbReference>
<proteinExistence type="inferred from homology"/>
<keyword evidence="6" id="KW-0004">4Fe-4S</keyword>
<evidence type="ECO:0000256" key="13">
    <source>
        <dbReference type="ARBA" id="ARBA00022842"/>
    </source>
</evidence>
<evidence type="ECO:0000256" key="15">
    <source>
        <dbReference type="ARBA" id="ARBA00023014"/>
    </source>
</evidence>
<evidence type="ECO:0000256" key="18">
    <source>
        <dbReference type="ARBA" id="ARBA00023242"/>
    </source>
</evidence>
<keyword evidence="17" id="KW-0234">DNA repair</keyword>
<dbReference type="GeneTree" id="ENSGT00390000015205"/>
<keyword evidence="10" id="KW-0227">DNA damage</keyword>
<dbReference type="InterPro" id="IPR011604">
    <property type="entry name" value="PDDEXK-like_dom_sf"/>
</dbReference>
<evidence type="ECO:0000256" key="12">
    <source>
        <dbReference type="ARBA" id="ARBA00022839"/>
    </source>
</evidence>
<evidence type="ECO:0000313" key="22">
    <source>
        <dbReference type="Proteomes" id="UP000594220"/>
    </source>
</evidence>
<comment type="subcellular location">
    <subcellularLocation>
        <location evidence="4">Cytoplasm</location>
        <location evidence="4">Cytosol</location>
    </subcellularLocation>
    <subcellularLocation>
        <location evidence="3">Nucleus</location>
    </subcellularLocation>
</comment>
<evidence type="ECO:0000256" key="11">
    <source>
        <dbReference type="ARBA" id="ARBA00022801"/>
    </source>
</evidence>
<evidence type="ECO:0000256" key="20">
    <source>
        <dbReference type="SAM" id="MobiDB-lite"/>
    </source>
</evidence>
<keyword evidence="18" id="KW-0539">Nucleus</keyword>
<dbReference type="Pfam" id="PF09810">
    <property type="entry name" value="Exo5"/>
    <property type="match status" value="2"/>
</dbReference>
<evidence type="ECO:0000256" key="5">
    <source>
        <dbReference type="ARBA" id="ARBA00009797"/>
    </source>
</evidence>
<keyword evidence="9" id="KW-0479">Metal-binding</keyword>
<keyword evidence="13" id="KW-0460">Magnesium</keyword>
<dbReference type="GO" id="GO:0036297">
    <property type="term" value="P:interstrand cross-link repair"/>
    <property type="evidence" value="ECO:0007669"/>
    <property type="project" value="Ensembl"/>
</dbReference>
<dbReference type="GO" id="GO:0051539">
    <property type="term" value="F:4 iron, 4 sulfur cluster binding"/>
    <property type="evidence" value="ECO:0007669"/>
    <property type="project" value="UniProtKB-KW"/>
</dbReference>
<reference evidence="21" key="2">
    <citation type="submission" date="2025-09" db="UniProtKB">
        <authorList>
            <consortium name="Ensembl"/>
        </authorList>
    </citation>
    <scope>IDENTIFICATION</scope>
</reference>
<evidence type="ECO:0000256" key="4">
    <source>
        <dbReference type="ARBA" id="ARBA00004514"/>
    </source>
</evidence>
<keyword evidence="7" id="KW-0963">Cytoplasm</keyword>
<dbReference type="PANTHER" id="PTHR14464">
    <property type="entry name" value="EXONUCLEASE V"/>
    <property type="match status" value="1"/>
</dbReference>
<organism evidence="21 22">
    <name type="scientific">Crocodylus porosus</name>
    <name type="common">Saltwater crocodile</name>
    <name type="synonym">Estuarine crocodile</name>
    <dbReference type="NCBI Taxonomy" id="8502"/>
    <lineage>
        <taxon>Eukaryota</taxon>
        <taxon>Metazoa</taxon>
        <taxon>Chordata</taxon>
        <taxon>Craniata</taxon>
        <taxon>Vertebrata</taxon>
        <taxon>Euteleostomi</taxon>
        <taxon>Archelosauria</taxon>
        <taxon>Archosauria</taxon>
        <taxon>Crocodylia</taxon>
        <taxon>Longirostres</taxon>
        <taxon>Crocodylidae</taxon>
        <taxon>Crocodylus</taxon>
    </lineage>
</organism>
<dbReference type="GO" id="GO:0005829">
    <property type="term" value="C:cytosol"/>
    <property type="evidence" value="ECO:0007669"/>
    <property type="project" value="UniProtKB-SubCell"/>
</dbReference>
<dbReference type="KEGG" id="cpoo:109317091"/>
<dbReference type="AlphaFoldDB" id="A0A7M4ENG0"/>